<evidence type="ECO:0000256" key="2">
    <source>
        <dbReference type="ARBA" id="ARBA00023002"/>
    </source>
</evidence>
<dbReference type="InterPro" id="IPR002347">
    <property type="entry name" value="SDR_fam"/>
</dbReference>
<keyword evidence="4" id="KW-1185">Reference proteome</keyword>
<protein>
    <submittedName>
        <fullName evidence="3">Beta ketoadipate:succinyl-CoA transferase, tr1</fullName>
    </submittedName>
</protein>
<organism evidence="3 4">
    <name type="scientific">Datura stramonium</name>
    <name type="common">Jimsonweed</name>
    <name type="synonym">Common thornapple</name>
    <dbReference type="NCBI Taxonomy" id="4076"/>
    <lineage>
        <taxon>Eukaryota</taxon>
        <taxon>Viridiplantae</taxon>
        <taxon>Streptophyta</taxon>
        <taxon>Embryophyta</taxon>
        <taxon>Tracheophyta</taxon>
        <taxon>Spermatophyta</taxon>
        <taxon>Magnoliopsida</taxon>
        <taxon>eudicotyledons</taxon>
        <taxon>Gunneridae</taxon>
        <taxon>Pentapetalae</taxon>
        <taxon>asterids</taxon>
        <taxon>lamiids</taxon>
        <taxon>Solanales</taxon>
        <taxon>Solanaceae</taxon>
        <taxon>Solanoideae</taxon>
        <taxon>Datureae</taxon>
        <taxon>Datura</taxon>
    </lineage>
</organism>
<dbReference type="PRINTS" id="PR00080">
    <property type="entry name" value="SDRFAMILY"/>
</dbReference>
<dbReference type="PANTHER" id="PTHR42898">
    <property type="entry name" value="TROPINONE REDUCTASE"/>
    <property type="match status" value="1"/>
</dbReference>
<accession>A0ABS8Y6J2</accession>
<keyword evidence="1" id="KW-0521">NADP</keyword>
<dbReference type="GO" id="GO:0016740">
    <property type="term" value="F:transferase activity"/>
    <property type="evidence" value="ECO:0007669"/>
    <property type="project" value="UniProtKB-KW"/>
</dbReference>
<dbReference type="InterPro" id="IPR036291">
    <property type="entry name" value="NAD(P)-bd_dom_sf"/>
</dbReference>
<keyword evidence="3" id="KW-0808">Transferase</keyword>
<evidence type="ECO:0000256" key="1">
    <source>
        <dbReference type="ARBA" id="ARBA00022857"/>
    </source>
</evidence>
<keyword evidence="2" id="KW-0560">Oxidoreductase</keyword>
<sequence>MEESKVSMMNCNNEGRWSLKGTTALVTGGSKGIGYAIVEELAGLGARVYTCSRNEKELDECLEIWREKGLNVEGSVCDLLSRTERDKLMQTVAHVFDGKLNILVNNAGVVIHKEAKDFTEKDYNIIMGTNFEAAYHLSQIAYPLLKASQNGNVIFLSSIAGFSALPSVSLYSASK</sequence>
<dbReference type="SUPFAM" id="SSF51735">
    <property type="entry name" value="NAD(P)-binding Rossmann-fold domains"/>
    <property type="match status" value="1"/>
</dbReference>
<dbReference type="Gene3D" id="3.40.50.720">
    <property type="entry name" value="NAD(P)-binding Rossmann-like Domain"/>
    <property type="match status" value="1"/>
</dbReference>
<dbReference type="PRINTS" id="PR00081">
    <property type="entry name" value="GDHRDH"/>
</dbReference>
<name>A0ABS8Y6J2_DATST</name>
<evidence type="ECO:0000313" key="3">
    <source>
        <dbReference type="EMBL" id="MCE5166966.1"/>
    </source>
</evidence>
<dbReference type="PANTHER" id="PTHR42898:SF91">
    <property type="entry name" value="TROPINONE REDUCTASE 1-LIKE"/>
    <property type="match status" value="1"/>
</dbReference>
<reference evidence="3 4" key="1">
    <citation type="journal article" date="2021" name="BMC Genomics">
        <title>Datura genome reveals duplications of psychoactive alkaloid biosynthetic genes and high mutation rate following tissue culture.</title>
        <authorList>
            <person name="Rajewski A."/>
            <person name="Carter-House D."/>
            <person name="Stajich J."/>
            <person name="Litt A."/>
        </authorList>
    </citation>
    <scope>NUCLEOTIDE SEQUENCE [LARGE SCALE GENOMIC DNA]</scope>
    <source>
        <strain evidence="3">AR-01</strain>
    </source>
</reference>
<dbReference type="Proteomes" id="UP000823775">
    <property type="component" value="Unassembled WGS sequence"/>
</dbReference>
<dbReference type="Pfam" id="PF00106">
    <property type="entry name" value="adh_short"/>
    <property type="match status" value="1"/>
</dbReference>
<dbReference type="EMBL" id="JACEIK010039745">
    <property type="protein sequence ID" value="MCE5166966.1"/>
    <property type="molecule type" value="Genomic_DNA"/>
</dbReference>
<proteinExistence type="predicted"/>
<gene>
    <name evidence="3" type="primary">TR1_2</name>
    <name evidence="3" type="ORF">HAX54_031367</name>
</gene>
<dbReference type="InterPro" id="IPR045000">
    <property type="entry name" value="TR"/>
</dbReference>
<comment type="caution">
    <text evidence="3">The sequence shown here is derived from an EMBL/GenBank/DDBJ whole genome shotgun (WGS) entry which is preliminary data.</text>
</comment>
<evidence type="ECO:0000313" key="4">
    <source>
        <dbReference type="Proteomes" id="UP000823775"/>
    </source>
</evidence>
<feature type="non-terminal residue" evidence="3">
    <location>
        <position position="175"/>
    </location>
</feature>